<organism evidence="1 2">
    <name type="scientific">Paramecium primaurelia</name>
    <dbReference type="NCBI Taxonomy" id="5886"/>
    <lineage>
        <taxon>Eukaryota</taxon>
        <taxon>Sar</taxon>
        <taxon>Alveolata</taxon>
        <taxon>Ciliophora</taxon>
        <taxon>Intramacronucleata</taxon>
        <taxon>Oligohymenophorea</taxon>
        <taxon>Peniculida</taxon>
        <taxon>Parameciidae</taxon>
        <taxon>Paramecium</taxon>
    </lineage>
</organism>
<accession>A0A8S1N966</accession>
<protein>
    <submittedName>
        <fullName evidence="1">Uncharacterized protein</fullName>
    </submittedName>
</protein>
<reference evidence="1" key="1">
    <citation type="submission" date="2021-01" db="EMBL/GenBank/DDBJ databases">
        <authorList>
            <consortium name="Genoscope - CEA"/>
            <person name="William W."/>
        </authorList>
    </citation>
    <scope>NUCLEOTIDE SEQUENCE</scope>
</reference>
<dbReference type="AlphaFoldDB" id="A0A8S1N966"/>
<name>A0A8S1N966_PARPR</name>
<keyword evidence="2" id="KW-1185">Reference proteome</keyword>
<comment type="caution">
    <text evidence="1">The sequence shown here is derived from an EMBL/GenBank/DDBJ whole genome shotgun (WGS) entry which is preliminary data.</text>
</comment>
<proteinExistence type="predicted"/>
<dbReference type="Proteomes" id="UP000688137">
    <property type="component" value="Unassembled WGS sequence"/>
</dbReference>
<sequence>MVNIKMAQRLVDGIQFGFGKRGLKISGGDYIKLMILTTQQRLGSGQRQLLILDSIDN</sequence>
<evidence type="ECO:0000313" key="2">
    <source>
        <dbReference type="Proteomes" id="UP000688137"/>
    </source>
</evidence>
<dbReference type="EMBL" id="CAJJDM010000086">
    <property type="protein sequence ID" value="CAD8089228.1"/>
    <property type="molecule type" value="Genomic_DNA"/>
</dbReference>
<gene>
    <name evidence="1" type="ORF">PPRIM_AZ9-3.1.T0830087</name>
</gene>
<evidence type="ECO:0000313" key="1">
    <source>
        <dbReference type="EMBL" id="CAD8089228.1"/>
    </source>
</evidence>